<feature type="region of interest" description="Disordered" evidence="1">
    <location>
        <begin position="18"/>
        <end position="93"/>
    </location>
</feature>
<sequence>MRSLRKARMGLLALKSEVKRRPPIFRSSDSDDSAKCDVSPSFKPGDNPEGDKLETSDSPTGNKGLFKHLPFASWGTASGSRERSFPKTVSEISTEADSDFGTGMYRTEGSRNWSFHHIAASGVTSGPQSRDQIRSPRLPSPLARTVPETEGNVPEIAQITESRDEVADAVVSECNNAAASSHVSGLPEATSPVVNPRVVTPTPSADISLLSARFQSVASGLSSGPPSGRFYQSIDPQFLSRFPSEENQDSIESAASPIGGGSRASFTSSTSSDCHGSMKYRVLSQNRAMPSHRRSEIVNTTDITSDSDHIWSSMGNEELGSLSLHLASLSLKDEYFLVDGKGGGHRPDRGNNRTKSEQWAISDDSTYNRPGYDRYSARGAQEIPEIIGPRGPFAYQTPRTFHDRDTSDSTDEYGFPHSTIARHYT</sequence>
<evidence type="ECO:0000313" key="2">
    <source>
        <dbReference type="EMBL" id="KAF9886694.1"/>
    </source>
</evidence>
<name>A0AAD4GQT8_ASPNN</name>
<evidence type="ECO:0000256" key="1">
    <source>
        <dbReference type="SAM" id="MobiDB-lite"/>
    </source>
</evidence>
<feature type="region of interest" description="Disordered" evidence="1">
    <location>
        <begin position="401"/>
        <end position="425"/>
    </location>
</feature>
<dbReference type="Proteomes" id="UP001194746">
    <property type="component" value="Unassembled WGS sequence"/>
</dbReference>
<organism evidence="2 3">
    <name type="scientific">Aspergillus nanangensis</name>
    <dbReference type="NCBI Taxonomy" id="2582783"/>
    <lineage>
        <taxon>Eukaryota</taxon>
        <taxon>Fungi</taxon>
        <taxon>Dikarya</taxon>
        <taxon>Ascomycota</taxon>
        <taxon>Pezizomycotina</taxon>
        <taxon>Eurotiomycetes</taxon>
        <taxon>Eurotiomycetidae</taxon>
        <taxon>Eurotiales</taxon>
        <taxon>Aspergillaceae</taxon>
        <taxon>Aspergillus</taxon>
        <taxon>Aspergillus subgen. Circumdati</taxon>
    </lineage>
</organism>
<dbReference type="EMBL" id="VCAU01000073">
    <property type="protein sequence ID" value="KAF9886694.1"/>
    <property type="molecule type" value="Genomic_DNA"/>
</dbReference>
<feature type="compositionally biased region" description="Low complexity" evidence="1">
    <location>
        <begin position="263"/>
        <end position="274"/>
    </location>
</feature>
<keyword evidence="3" id="KW-1185">Reference proteome</keyword>
<dbReference type="AlphaFoldDB" id="A0AAD4GQT8"/>
<protein>
    <submittedName>
        <fullName evidence="2">Uncharacterized protein</fullName>
    </submittedName>
</protein>
<proteinExistence type="predicted"/>
<comment type="caution">
    <text evidence="2">The sequence shown here is derived from an EMBL/GenBank/DDBJ whole genome shotgun (WGS) entry which is preliminary data.</text>
</comment>
<feature type="region of interest" description="Disordered" evidence="1">
    <location>
        <begin position="121"/>
        <end position="153"/>
    </location>
</feature>
<evidence type="ECO:0000313" key="3">
    <source>
        <dbReference type="Proteomes" id="UP001194746"/>
    </source>
</evidence>
<reference evidence="2" key="2">
    <citation type="submission" date="2020-02" db="EMBL/GenBank/DDBJ databases">
        <authorList>
            <person name="Gilchrist C.L.M."/>
            <person name="Chooi Y.-H."/>
        </authorList>
    </citation>
    <scope>NUCLEOTIDE SEQUENCE</scope>
    <source>
        <strain evidence="2">MST-FP2251</strain>
    </source>
</reference>
<accession>A0AAD4GQT8</accession>
<gene>
    <name evidence="2" type="ORF">FE257_011208</name>
</gene>
<reference evidence="2" key="1">
    <citation type="journal article" date="2019" name="Beilstein J. Org. Chem.">
        <title>Nanangenines: drimane sesquiterpenoids as the dominant metabolite cohort of a novel Australian fungus, Aspergillus nanangensis.</title>
        <authorList>
            <person name="Lacey H.J."/>
            <person name="Gilchrist C.L.M."/>
            <person name="Crombie A."/>
            <person name="Kalaitzis J.A."/>
            <person name="Vuong D."/>
            <person name="Rutledge P.J."/>
            <person name="Turner P."/>
            <person name="Pitt J.I."/>
            <person name="Lacey E."/>
            <person name="Chooi Y.H."/>
            <person name="Piggott A.M."/>
        </authorList>
    </citation>
    <scope>NUCLEOTIDE SEQUENCE</scope>
    <source>
        <strain evidence="2">MST-FP2251</strain>
    </source>
</reference>
<feature type="region of interest" description="Disordered" evidence="1">
    <location>
        <begin position="244"/>
        <end position="274"/>
    </location>
</feature>